<dbReference type="PANTHER" id="PTHR45824">
    <property type="entry name" value="GH16843P"/>
    <property type="match status" value="1"/>
</dbReference>
<feature type="region of interest" description="Disordered" evidence="1">
    <location>
        <begin position="235"/>
        <end position="254"/>
    </location>
</feature>
<dbReference type="PANTHER" id="PTHR45824:SF22">
    <property type="entry name" value="SEC14P-LIKE PHOSPHATIDYLINOSITOL TRANSFER FAMILY PROTEIN"/>
    <property type="match status" value="1"/>
</dbReference>
<comment type="caution">
    <text evidence="2">The sequence shown here is derived from an EMBL/GenBank/DDBJ whole genome shotgun (WGS) entry which is preliminary data.</text>
</comment>
<sequence length="254" mass="28103">MEAGRMEDDGGRRARGCGLTGVKGKTKILKKQSDLFWGQSFGFELELEPEVVKYFVDPKTFEKVKFVYPKKEESVELMRSYFDTENLPTEFGDIGEDVTGNTPTPDATGIGSYPGDNGVELPLHSTRIRAFRHSPLLYTDSGVHLPDATGSSLNGGDDQRRRRLVGGRGRRPKVVVALRLTEVARSGFAWWQRGVRRGDKLGQGGRRGFPPNKKQMAQDDVKFAKLWGLDRHQPNGLAGPEVVPQPEPLVAPVG</sequence>
<dbReference type="InterPro" id="IPR052578">
    <property type="entry name" value="PI_Transfer_CRAL-TRIO"/>
</dbReference>
<dbReference type="AlphaFoldDB" id="A0A5A7PNR5"/>
<proteinExistence type="predicted"/>
<feature type="region of interest" description="Disordered" evidence="1">
    <location>
        <begin position="147"/>
        <end position="167"/>
    </location>
</feature>
<keyword evidence="3" id="KW-1185">Reference proteome</keyword>
<dbReference type="SUPFAM" id="SSF52087">
    <property type="entry name" value="CRAL/TRIO domain"/>
    <property type="match status" value="1"/>
</dbReference>
<reference evidence="3" key="1">
    <citation type="journal article" date="2019" name="Curr. Biol.">
        <title>Genome Sequence of Striga asiatica Provides Insight into the Evolution of Plant Parasitism.</title>
        <authorList>
            <person name="Yoshida S."/>
            <person name="Kim S."/>
            <person name="Wafula E.K."/>
            <person name="Tanskanen J."/>
            <person name="Kim Y.M."/>
            <person name="Honaas L."/>
            <person name="Yang Z."/>
            <person name="Spallek T."/>
            <person name="Conn C.E."/>
            <person name="Ichihashi Y."/>
            <person name="Cheong K."/>
            <person name="Cui S."/>
            <person name="Der J.P."/>
            <person name="Gundlach H."/>
            <person name="Jiao Y."/>
            <person name="Hori C."/>
            <person name="Ishida J.K."/>
            <person name="Kasahara H."/>
            <person name="Kiba T."/>
            <person name="Kim M.S."/>
            <person name="Koo N."/>
            <person name="Laohavisit A."/>
            <person name="Lee Y.H."/>
            <person name="Lumba S."/>
            <person name="McCourt P."/>
            <person name="Mortimer J.C."/>
            <person name="Mutuku J.M."/>
            <person name="Nomura T."/>
            <person name="Sasaki-Sekimoto Y."/>
            <person name="Seto Y."/>
            <person name="Wang Y."/>
            <person name="Wakatake T."/>
            <person name="Sakakibara H."/>
            <person name="Demura T."/>
            <person name="Yamaguchi S."/>
            <person name="Yoneyama K."/>
            <person name="Manabe R.I."/>
            <person name="Nelson D.C."/>
            <person name="Schulman A.H."/>
            <person name="Timko M.P."/>
            <person name="dePamphilis C.W."/>
            <person name="Choi D."/>
            <person name="Shirasu K."/>
        </authorList>
    </citation>
    <scope>NUCLEOTIDE SEQUENCE [LARGE SCALE GENOMIC DNA]</scope>
    <source>
        <strain evidence="3">cv. UVA1</strain>
    </source>
</reference>
<dbReference type="Proteomes" id="UP000325081">
    <property type="component" value="Unassembled WGS sequence"/>
</dbReference>
<dbReference type="EMBL" id="BKCP01004838">
    <property type="protein sequence ID" value="GER33957.1"/>
    <property type="molecule type" value="Genomic_DNA"/>
</dbReference>
<dbReference type="InterPro" id="IPR036865">
    <property type="entry name" value="CRAL-TRIO_dom_sf"/>
</dbReference>
<organism evidence="2 3">
    <name type="scientific">Striga asiatica</name>
    <name type="common">Asiatic witchweed</name>
    <name type="synonym">Buchnera asiatica</name>
    <dbReference type="NCBI Taxonomy" id="4170"/>
    <lineage>
        <taxon>Eukaryota</taxon>
        <taxon>Viridiplantae</taxon>
        <taxon>Streptophyta</taxon>
        <taxon>Embryophyta</taxon>
        <taxon>Tracheophyta</taxon>
        <taxon>Spermatophyta</taxon>
        <taxon>Magnoliopsida</taxon>
        <taxon>eudicotyledons</taxon>
        <taxon>Gunneridae</taxon>
        <taxon>Pentapetalae</taxon>
        <taxon>asterids</taxon>
        <taxon>lamiids</taxon>
        <taxon>Lamiales</taxon>
        <taxon>Orobanchaceae</taxon>
        <taxon>Buchnereae</taxon>
        <taxon>Striga</taxon>
    </lineage>
</organism>
<dbReference type="Gene3D" id="3.40.525.10">
    <property type="entry name" value="CRAL-TRIO lipid binding domain"/>
    <property type="match status" value="1"/>
</dbReference>
<evidence type="ECO:0000256" key="1">
    <source>
        <dbReference type="SAM" id="MobiDB-lite"/>
    </source>
</evidence>
<gene>
    <name evidence="2" type="ORF">STAS_10137</name>
</gene>
<evidence type="ECO:0000313" key="2">
    <source>
        <dbReference type="EMBL" id="GER33957.1"/>
    </source>
</evidence>
<dbReference type="OrthoDB" id="1726866at2759"/>
<feature type="compositionally biased region" description="Pro residues" evidence="1">
    <location>
        <begin position="243"/>
        <end position="254"/>
    </location>
</feature>
<accession>A0A5A7PNR5</accession>
<protein>
    <submittedName>
        <fullName evidence="2">Sec14p-like phosphatidylinositol transfer family protein</fullName>
    </submittedName>
</protein>
<evidence type="ECO:0000313" key="3">
    <source>
        <dbReference type="Proteomes" id="UP000325081"/>
    </source>
</evidence>
<dbReference type="GO" id="GO:0008526">
    <property type="term" value="F:phosphatidylinositol transfer activity"/>
    <property type="evidence" value="ECO:0007669"/>
    <property type="project" value="TreeGrafter"/>
</dbReference>
<name>A0A5A7PNR5_STRAF</name>